<dbReference type="SUPFAM" id="SSF57667">
    <property type="entry name" value="beta-beta-alpha zinc fingers"/>
    <property type="match status" value="1"/>
</dbReference>
<feature type="compositionally biased region" description="Low complexity" evidence="2">
    <location>
        <begin position="163"/>
        <end position="191"/>
    </location>
</feature>
<evidence type="ECO:0000256" key="1">
    <source>
        <dbReference type="PROSITE-ProRule" id="PRU00042"/>
    </source>
</evidence>
<evidence type="ECO:0000259" key="3">
    <source>
        <dbReference type="PROSITE" id="PS50157"/>
    </source>
</evidence>
<reference evidence="4 5" key="1">
    <citation type="submission" date="2024-11" db="EMBL/GenBank/DDBJ databases">
        <title>Chromosome-level genome assembly of the freshwater bivalve Anodonta woodiana.</title>
        <authorList>
            <person name="Chen X."/>
        </authorList>
    </citation>
    <scope>NUCLEOTIDE SEQUENCE [LARGE SCALE GENOMIC DNA]</scope>
    <source>
        <strain evidence="4">MN2024</strain>
        <tissue evidence="4">Gills</tissue>
    </source>
</reference>
<organism evidence="4 5">
    <name type="scientific">Sinanodonta woodiana</name>
    <name type="common">Chinese pond mussel</name>
    <name type="synonym">Anodonta woodiana</name>
    <dbReference type="NCBI Taxonomy" id="1069815"/>
    <lineage>
        <taxon>Eukaryota</taxon>
        <taxon>Metazoa</taxon>
        <taxon>Spiralia</taxon>
        <taxon>Lophotrochozoa</taxon>
        <taxon>Mollusca</taxon>
        <taxon>Bivalvia</taxon>
        <taxon>Autobranchia</taxon>
        <taxon>Heteroconchia</taxon>
        <taxon>Palaeoheterodonta</taxon>
        <taxon>Unionida</taxon>
        <taxon>Unionoidea</taxon>
        <taxon>Unionidae</taxon>
        <taxon>Unioninae</taxon>
        <taxon>Sinanodonta</taxon>
    </lineage>
</organism>
<dbReference type="Proteomes" id="UP001634394">
    <property type="component" value="Unassembled WGS sequence"/>
</dbReference>
<dbReference type="Gene3D" id="3.30.160.60">
    <property type="entry name" value="Classic Zinc Finger"/>
    <property type="match status" value="1"/>
</dbReference>
<evidence type="ECO:0000256" key="2">
    <source>
        <dbReference type="SAM" id="MobiDB-lite"/>
    </source>
</evidence>
<feature type="domain" description="C2H2-type" evidence="3">
    <location>
        <begin position="86"/>
        <end position="114"/>
    </location>
</feature>
<protein>
    <recommendedName>
        <fullName evidence="3">C2H2-type domain-containing protein</fullName>
    </recommendedName>
</protein>
<feature type="region of interest" description="Disordered" evidence="2">
    <location>
        <begin position="154"/>
        <end position="232"/>
    </location>
</feature>
<dbReference type="InterPro" id="IPR013087">
    <property type="entry name" value="Znf_C2H2_type"/>
</dbReference>
<comment type="caution">
    <text evidence="4">The sequence shown here is derived from an EMBL/GenBank/DDBJ whole genome shotgun (WGS) entry which is preliminary data.</text>
</comment>
<dbReference type="PROSITE" id="PS00028">
    <property type="entry name" value="ZINC_FINGER_C2H2_1"/>
    <property type="match status" value="1"/>
</dbReference>
<keyword evidence="5" id="KW-1185">Reference proteome</keyword>
<evidence type="ECO:0000313" key="5">
    <source>
        <dbReference type="Proteomes" id="UP001634394"/>
    </source>
</evidence>
<name>A0ABD3TZV1_SINWO</name>
<sequence>MDYGINSIVTDYCINIIVIDYGINNIVMDYCIYYYSDGLLYQCYSEIALQKGTLKYYCHNNGKEMHLTLEFCSFNSSICAIWERPYICGACGVQYSQSHSLKSHIINKHDGIMSYYIKEKRTRSPRGMGYLATQVMNGDMYKVPGNIIPPSLQQLSGSNGLHLPSHLQPQKSLLSPQQQQNIPPQSSLPSPHLGLLQSGFGNPPVPFSHASQLPSSQQSPKQQQGFPEQRHHMDSLDLSHASLEQNLLNKLGMGYFPNLGSFMHGAKPSPPFLGMNGHGQISPHFNGLAISKQNEQVVYRPQGTSHPPRSHLPLQEIHENVKDDNFGAIDLTKKSKPESPFYENGTKCLDRGDCSNCMHAFKLKMLRMNVVRMLSILVPNLNFEEKGISAEGDSVDELLRDVIESNIHDEEMSSE</sequence>
<dbReference type="AlphaFoldDB" id="A0ABD3TZV1"/>
<feature type="compositionally biased region" description="Low complexity" evidence="2">
    <location>
        <begin position="208"/>
        <end position="227"/>
    </location>
</feature>
<gene>
    <name evidence="4" type="ORF">ACJMK2_020649</name>
</gene>
<keyword evidence="1" id="KW-0479">Metal-binding</keyword>
<accession>A0ABD3TZV1</accession>
<dbReference type="InterPro" id="IPR036236">
    <property type="entry name" value="Znf_C2H2_sf"/>
</dbReference>
<keyword evidence="1" id="KW-0862">Zinc</keyword>
<dbReference type="PROSITE" id="PS50157">
    <property type="entry name" value="ZINC_FINGER_C2H2_2"/>
    <property type="match status" value="1"/>
</dbReference>
<dbReference type="EMBL" id="JBJQND010000017">
    <property type="protein sequence ID" value="KAL3842659.1"/>
    <property type="molecule type" value="Genomic_DNA"/>
</dbReference>
<proteinExistence type="predicted"/>
<evidence type="ECO:0000313" key="4">
    <source>
        <dbReference type="EMBL" id="KAL3842659.1"/>
    </source>
</evidence>
<dbReference type="GO" id="GO:0008270">
    <property type="term" value="F:zinc ion binding"/>
    <property type="evidence" value="ECO:0007669"/>
    <property type="project" value="UniProtKB-KW"/>
</dbReference>
<keyword evidence="1" id="KW-0863">Zinc-finger</keyword>